<organism evidence="1 2">
    <name type="scientific">Chaetoceros tenuissimus</name>
    <dbReference type="NCBI Taxonomy" id="426638"/>
    <lineage>
        <taxon>Eukaryota</taxon>
        <taxon>Sar</taxon>
        <taxon>Stramenopiles</taxon>
        <taxon>Ochrophyta</taxon>
        <taxon>Bacillariophyta</taxon>
        <taxon>Coscinodiscophyceae</taxon>
        <taxon>Chaetocerotophycidae</taxon>
        <taxon>Chaetocerotales</taxon>
        <taxon>Chaetocerotaceae</taxon>
        <taxon>Chaetoceros</taxon>
    </lineage>
</organism>
<dbReference type="Proteomes" id="UP001054902">
    <property type="component" value="Unassembled WGS sequence"/>
</dbReference>
<evidence type="ECO:0008006" key="3">
    <source>
        <dbReference type="Google" id="ProtNLM"/>
    </source>
</evidence>
<name>A0AAD3CMS1_9STRA</name>
<comment type="caution">
    <text evidence="1">The sequence shown here is derived from an EMBL/GenBank/DDBJ whole genome shotgun (WGS) entry which is preliminary data.</text>
</comment>
<dbReference type="AlphaFoldDB" id="A0AAD3CMS1"/>
<evidence type="ECO:0000313" key="1">
    <source>
        <dbReference type="EMBL" id="GFH47580.1"/>
    </source>
</evidence>
<sequence>MERKLREIFLDQVEAVLSEDPCDESLFSLFKITSPSMKRCSLDTDHEQHFKKLRAEIHPDKHRNCSRAKRLFQSLTEFYDKSLDENKSAPVRKKMKTNFPLNFSSSEKWTYINIRQMAFIPKERSIGSFVAYQCINARGSIVHGKKTHHHYNPKDKKDQKSAKQVFEAYGGFNILTTTDEIKDELMTRGPVVSTSFQLSDTFLSSVEDRKRYFDSNLKNKVHDVLITGWKHTSMGEVWQICPLVYETLDVGEECFNIGFGQYDIDRMCIAPKRTFERWNWEYGPYFKGFIDHERDVWYSWQSMDFSIDSKQLEELSETVGGDLIAAATSKKKFTLQDSKKKAHSRSCFLTKVKHEKDKSHCWRVSVKFV</sequence>
<evidence type="ECO:0000313" key="2">
    <source>
        <dbReference type="Proteomes" id="UP001054902"/>
    </source>
</evidence>
<dbReference type="Gene3D" id="3.90.70.10">
    <property type="entry name" value="Cysteine proteinases"/>
    <property type="match status" value="1"/>
</dbReference>
<reference evidence="1 2" key="1">
    <citation type="journal article" date="2021" name="Sci. Rep.">
        <title>The genome of the diatom Chaetoceros tenuissimus carries an ancient integrated fragment of an extant virus.</title>
        <authorList>
            <person name="Hongo Y."/>
            <person name="Kimura K."/>
            <person name="Takaki Y."/>
            <person name="Yoshida Y."/>
            <person name="Baba S."/>
            <person name="Kobayashi G."/>
            <person name="Nagasaki K."/>
            <person name="Hano T."/>
            <person name="Tomaru Y."/>
        </authorList>
    </citation>
    <scope>NUCLEOTIDE SEQUENCE [LARGE SCALE GENOMIC DNA]</scope>
    <source>
        <strain evidence="1 2">NIES-3715</strain>
    </source>
</reference>
<gene>
    <name evidence="1" type="ORF">CTEN210_04055</name>
</gene>
<protein>
    <recommendedName>
        <fullName evidence="3">J domain-containing protein</fullName>
    </recommendedName>
</protein>
<proteinExistence type="predicted"/>
<keyword evidence="2" id="KW-1185">Reference proteome</keyword>
<accession>A0AAD3CMS1</accession>
<dbReference type="EMBL" id="BLLK01000023">
    <property type="protein sequence ID" value="GFH47580.1"/>
    <property type="molecule type" value="Genomic_DNA"/>
</dbReference>